<reference evidence="3" key="1">
    <citation type="journal article" date="2014" name="Science">
        <title>Ancient hybridizations among the ancestral genomes of bread wheat.</title>
        <authorList>
            <consortium name="International Wheat Genome Sequencing Consortium,"/>
            <person name="Marcussen T."/>
            <person name="Sandve S.R."/>
            <person name="Heier L."/>
            <person name="Spannagl M."/>
            <person name="Pfeifer M."/>
            <person name="Jakobsen K.S."/>
            <person name="Wulff B.B."/>
            <person name="Steuernagel B."/>
            <person name="Mayer K.F."/>
            <person name="Olsen O.A."/>
        </authorList>
    </citation>
    <scope>NUCLEOTIDE SEQUENCE [LARGE SCALE GENOMIC DNA]</scope>
    <source>
        <strain evidence="3">cv. AL8/78</strain>
    </source>
</reference>
<dbReference type="Proteomes" id="UP000015105">
    <property type="component" value="Chromosome 7D"/>
</dbReference>
<dbReference type="Gramene" id="AET7Gv20587400.3">
    <property type="protein sequence ID" value="AET7Gv20587400.3"/>
    <property type="gene ID" value="AET7Gv20587400"/>
</dbReference>
<dbReference type="EnsemblPlants" id="AET7Gv20587400.3">
    <property type="protein sequence ID" value="AET7Gv20587400.3"/>
    <property type="gene ID" value="AET7Gv20587400"/>
</dbReference>
<protein>
    <submittedName>
        <fullName evidence="2">Uncharacterized protein</fullName>
    </submittedName>
</protein>
<accession>A0A453RHZ0</accession>
<sequence length="319" mass="35458">PHRFARVVACALFVHLARPFSIPSCPLPPSNQNARPPPATGNETLSAAMLSAEVPHLPRVRHPHDPANCAYAPDLFGPTLQRLHDPSEQQEDVAAAAGDKQGIASIFSCIDKHGDPALKAEASEPPILHWDDVCLSDSDDDLVDQLDLADLAGLALAHSDEGEEVVTDDEETNCSGKFFPRDKAKLIQRVWVRSDIKQNEEHRELCKMLLDLGHDWSALPPFPMKVFPQAIGACVLRGYCHHRIYKTHDTSTSKLVSVDLIPCLAICSCAIYACVWKFYYLPRHLQLNQLLDIANQIGCYRYSRCVCQALRHILLVSME</sequence>
<name>A0A453RHZ0_AEGTS</name>
<keyword evidence="1" id="KW-0732">Signal</keyword>
<feature type="chain" id="PRO_5019574255" evidence="1">
    <location>
        <begin position="20"/>
        <end position="319"/>
    </location>
</feature>
<evidence type="ECO:0000313" key="2">
    <source>
        <dbReference type="EnsemblPlants" id="AET7Gv20587400.3"/>
    </source>
</evidence>
<reference evidence="2" key="4">
    <citation type="submission" date="2019-03" db="UniProtKB">
        <authorList>
            <consortium name="EnsemblPlants"/>
        </authorList>
    </citation>
    <scope>IDENTIFICATION</scope>
</reference>
<reference evidence="2" key="3">
    <citation type="journal article" date="2017" name="Nature">
        <title>Genome sequence of the progenitor of the wheat D genome Aegilops tauschii.</title>
        <authorList>
            <person name="Luo M.C."/>
            <person name="Gu Y.Q."/>
            <person name="Puiu D."/>
            <person name="Wang H."/>
            <person name="Twardziok S.O."/>
            <person name="Deal K.R."/>
            <person name="Huo N."/>
            <person name="Zhu T."/>
            <person name="Wang L."/>
            <person name="Wang Y."/>
            <person name="McGuire P.E."/>
            <person name="Liu S."/>
            <person name="Long H."/>
            <person name="Ramasamy R.K."/>
            <person name="Rodriguez J.C."/>
            <person name="Van S.L."/>
            <person name="Yuan L."/>
            <person name="Wang Z."/>
            <person name="Xia Z."/>
            <person name="Xiao L."/>
            <person name="Anderson O.D."/>
            <person name="Ouyang S."/>
            <person name="Liang Y."/>
            <person name="Zimin A.V."/>
            <person name="Pertea G."/>
            <person name="Qi P."/>
            <person name="Bennetzen J.L."/>
            <person name="Dai X."/>
            <person name="Dawson M.W."/>
            <person name="Muller H.G."/>
            <person name="Kugler K."/>
            <person name="Rivarola-Duarte L."/>
            <person name="Spannagl M."/>
            <person name="Mayer K.F.X."/>
            <person name="Lu F.H."/>
            <person name="Bevan M.W."/>
            <person name="Leroy P."/>
            <person name="Li P."/>
            <person name="You F.M."/>
            <person name="Sun Q."/>
            <person name="Liu Z."/>
            <person name="Lyons E."/>
            <person name="Wicker T."/>
            <person name="Salzberg S.L."/>
            <person name="Devos K.M."/>
            <person name="Dvorak J."/>
        </authorList>
    </citation>
    <scope>NUCLEOTIDE SEQUENCE [LARGE SCALE GENOMIC DNA]</scope>
    <source>
        <strain evidence="2">cv. AL8/78</strain>
    </source>
</reference>
<evidence type="ECO:0000256" key="1">
    <source>
        <dbReference type="SAM" id="SignalP"/>
    </source>
</evidence>
<feature type="signal peptide" evidence="1">
    <location>
        <begin position="1"/>
        <end position="19"/>
    </location>
</feature>
<keyword evidence="3" id="KW-1185">Reference proteome</keyword>
<dbReference type="AlphaFoldDB" id="A0A453RHZ0"/>
<reference evidence="3" key="2">
    <citation type="journal article" date="2017" name="Nat. Plants">
        <title>The Aegilops tauschii genome reveals multiple impacts of transposons.</title>
        <authorList>
            <person name="Zhao G."/>
            <person name="Zou C."/>
            <person name="Li K."/>
            <person name="Wang K."/>
            <person name="Li T."/>
            <person name="Gao L."/>
            <person name="Zhang X."/>
            <person name="Wang H."/>
            <person name="Yang Z."/>
            <person name="Liu X."/>
            <person name="Jiang W."/>
            <person name="Mao L."/>
            <person name="Kong X."/>
            <person name="Jiao Y."/>
            <person name="Jia J."/>
        </authorList>
    </citation>
    <scope>NUCLEOTIDE SEQUENCE [LARGE SCALE GENOMIC DNA]</scope>
    <source>
        <strain evidence="3">cv. AL8/78</strain>
    </source>
</reference>
<proteinExistence type="predicted"/>
<organism evidence="2 3">
    <name type="scientific">Aegilops tauschii subsp. strangulata</name>
    <name type="common">Goatgrass</name>
    <dbReference type="NCBI Taxonomy" id="200361"/>
    <lineage>
        <taxon>Eukaryota</taxon>
        <taxon>Viridiplantae</taxon>
        <taxon>Streptophyta</taxon>
        <taxon>Embryophyta</taxon>
        <taxon>Tracheophyta</taxon>
        <taxon>Spermatophyta</taxon>
        <taxon>Magnoliopsida</taxon>
        <taxon>Liliopsida</taxon>
        <taxon>Poales</taxon>
        <taxon>Poaceae</taxon>
        <taxon>BOP clade</taxon>
        <taxon>Pooideae</taxon>
        <taxon>Triticodae</taxon>
        <taxon>Triticeae</taxon>
        <taxon>Triticinae</taxon>
        <taxon>Aegilops</taxon>
    </lineage>
</organism>
<reference evidence="2" key="5">
    <citation type="journal article" date="2021" name="G3 (Bethesda)">
        <title>Aegilops tauschii genome assembly Aet v5.0 features greater sequence contiguity and improved annotation.</title>
        <authorList>
            <person name="Wang L."/>
            <person name="Zhu T."/>
            <person name="Rodriguez J.C."/>
            <person name="Deal K.R."/>
            <person name="Dubcovsky J."/>
            <person name="McGuire P.E."/>
            <person name="Lux T."/>
            <person name="Spannagl M."/>
            <person name="Mayer K.F.X."/>
            <person name="Baldrich P."/>
            <person name="Meyers B.C."/>
            <person name="Huo N."/>
            <person name="Gu Y.Q."/>
            <person name="Zhou H."/>
            <person name="Devos K.M."/>
            <person name="Bennetzen J.L."/>
            <person name="Unver T."/>
            <person name="Budak H."/>
            <person name="Gulick P.J."/>
            <person name="Galiba G."/>
            <person name="Kalapos B."/>
            <person name="Nelson D.R."/>
            <person name="Li P."/>
            <person name="You F.M."/>
            <person name="Luo M.C."/>
            <person name="Dvorak J."/>
        </authorList>
    </citation>
    <scope>NUCLEOTIDE SEQUENCE [LARGE SCALE GENOMIC DNA]</scope>
    <source>
        <strain evidence="2">cv. AL8/78</strain>
    </source>
</reference>
<evidence type="ECO:0000313" key="3">
    <source>
        <dbReference type="Proteomes" id="UP000015105"/>
    </source>
</evidence>